<feature type="non-terminal residue" evidence="3">
    <location>
        <position position="1"/>
    </location>
</feature>
<feature type="transmembrane region" description="Helical" evidence="2">
    <location>
        <begin position="172"/>
        <end position="193"/>
    </location>
</feature>
<evidence type="ECO:0000313" key="3">
    <source>
        <dbReference type="EMBL" id="GMI27441.1"/>
    </source>
</evidence>
<feature type="compositionally biased region" description="Basic residues" evidence="1">
    <location>
        <begin position="1"/>
        <end position="20"/>
    </location>
</feature>
<comment type="caution">
    <text evidence="3">The sequence shown here is derived from an EMBL/GenBank/DDBJ whole genome shotgun (WGS) entry which is preliminary data.</text>
</comment>
<evidence type="ECO:0000256" key="1">
    <source>
        <dbReference type="SAM" id="MobiDB-lite"/>
    </source>
</evidence>
<evidence type="ECO:0000256" key="2">
    <source>
        <dbReference type="SAM" id="Phobius"/>
    </source>
</evidence>
<keyword evidence="4" id="KW-1185">Reference proteome</keyword>
<dbReference type="Proteomes" id="UP001165060">
    <property type="component" value="Unassembled WGS sequence"/>
</dbReference>
<evidence type="ECO:0000313" key="4">
    <source>
        <dbReference type="Proteomes" id="UP001165060"/>
    </source>
</evidence>
<accession>A0ABQ6MK70</accession>
<dbReference type="EMBL" id="BRYB01004211">
    <property type="protein sequence ID" value="GMI27441.1"/>
    <property type="molecule type" value="Genomic_DNA"/>
</dbReference>
<feature type="region of interest" description="Disordered" evidence="1">
    <location>
        <begin position="1"/>
        <end position="90"/>
    </location>
</feature>
<keyword evidence="2" id="KW-0812">Transmembrane</keyword>
<name>A0ABQ6MK70_9STRA</name>
<reference evidence="3 4" key="1">
    <citation type="journal article" date="2023" name="Commun. Biol.">
        <title>Genome analysis of Parmales, the sister group of diatoms, reveals the evolutionary specialization of diatoms from phago-mixotrophs to photoautotrophs.</title>
        <authorList>
            <person name="Ban H."/>
            <person name="Sato S."/>
            <person name="Yoshikawa S."/>
            <person name="Yamada K."/>
            <person name="Nakamura Y."/>
            <person name="Ichinomiya M."/>
            <person name="Sato N."/>
            <person name="Blanc-Mathieu R."/>
            <person name="Endo H."/>
            <person name="Kuwata A."/>
            <person name="Ogata H."/>
        </authorList>
    </citation>
    <scope>NUCLEOTIDE SEQUENCE [LARGE SCALE GENOMIC DNA]</scope>
</reference>
<sequence length="321" mass="33482">NNRRRTPPPKKRKKARKKKKVSSETAEKASEDLAPGSAERAPRDIFYEAQEEEEVAIKNEAEAEPLVPDEDTGKSETETEPLLPDEDAGTTSRWNSFSLLRAIPMLAPLACLAASAVWETSAASVCALWLALELAGRCLRRPLFGARAASAASAERRERKGAFRRGGAGGGLFKIMLATTIFTAVALSGLVLVGGDEAAAAEGAAVESGVGRALGVTNVGQYCTGEGWTGSNYYADCEAGYYCPGSDDGEWSCWGSDGQTADQGWPKIECPAGTWSGAGQGSCTGCAAGKFSSEVRATNDGVCKPCGAGERSVAGATKTPV</sequence>
<keyword evidence="2" id="KW-1133">Transmembrane helix</keyword>
<organism evidence="3 4">
    <name type="scientific">Tetraparma gracilis</name>
    <dbReference type="NCBI Taxonomy" id="2962635"/>
    <lineage>
        <taxon>Eukaryota</taxon>
        <taxon>Sar</taxon>
        <taxon>Stramenopiles</taxon>
        <taxon>Ochrophyta</taxon>
        <taxon>Bolidophyceae</taxon>
        <taxon>Parmales</taxon>
        <taxon>Triparmaceae</taxon>
        <taxon>Tetraparma</taxon>
    </lineage>
</organism>
<keyword evidence="2" id="KW-0472">Membrane</keyword>
<protein>
    <recommendedName>
        <fullName evidence="5">Tyrosine-protein kinase ephrin type A/B receptor-like domain-containing protein</fullName>
    </recommendedName>
</protein>
<proteinExistence type="predicted"/>
<feature type="compositionally biased region" description="Basic and acidic residues" evidence="1">
    <location>
        <begin position="21"/>
        <end position="31"/>
    </location>
</feature>
<evidence type="ECO:0008006" key="5">
    <source>
        <dbReference type="Google" id="ProtNLM"/>
    </source>
</evidence>
<gene>
    <name evidence="3" type="ORF">TeGR_g7417</name>
</gene>